<evidence type="ECO:0000256" key="9">
    <source>
        <dbReference type="ARBA" id="ARBA00023136"/>
    </source>
</evidence>
<dbReference type="AlphaFoldDB" id="A0A9Q5NBW9"/>
<dbReference type="GO" id="GO:0006487">
    <property type="term" value="P:protein N-linked glycosylation"/>
    <property type="evidence" value="ECO:0007669"/>
    <property type="project" value="TreeGrafter"/>
</dbReference>
<dbReference type="OrthoDB" id="1689333at2759"/>
<evidence type="ECO:0000256" key="7">
    <source>
        <dbReference type="ARBA" id="ARBA00022824"/>
    </source>
</evidence>
<evidence type="ECO:0000256" key="5">
    <source>
        <dbReference type="ARBA" id="ARBA00022679"/>
    </source>
</evidence>
<name>A0A9Q5NBW9_SANBA</name>
<feature type="transmembrane region" description="Helical" evidence="11">
    <location>
        <begin position="146"/>
        <end position="166"/>
    </location>
</feature>
<feature type="transmembrane region" description="Helical" evidence="11">
    <location>
        <begin position="338"/>
        <end position="356"/>
    </location>
</feature>
<gene>
    <name evidence="12" type="ORF">A7U60_g1172</name>
</gene>
<comment type="caution">
    <text evidence="12">The sequence shown here is derived from an EMBL/GenBank/DDBJ whole genome shotgun (WGS) entry which is preliminary data.</text>
</comment>
<proteinExistence type="inferred from homology"/>
<sequence length="557" mass="63184">MSNVTFPSSASPGISTLSRREDAIHAISSQSPPVRKPAQRKSKTTSWWKLDISPSERDLLIASTVFKVLLFPSYRSTDFEVHRNWLAITHSLPISKWYFDTTSEWTLDYPPFFAYFEYLLSIPAAVVDRRIVDLNNLNYDSWSVIVFQRSTVLITELVLAFALLRFIRGAVDPSTQRIISASLFFHPGFLIVDHIHFQYNGFMFGILLLSVLSARNPAYFVYLLRAFCMSPQGKLQFARFLSLANIVIAVFVVSVGPFLLMGQLPQLANRLFPFKRGLNHAYWAPNAWALVTALDRVLLRYARKFGSGFAVNSEGVASSSRGLVGDTVFAILPNVKPIHTFIITLAFQSVFMIKLWRTPTYKSFLCALTLCGFVSYMFGWHVHEKAILLVLVPLSLLAGENHAFFRTFILASVAGIYSLFPLLFTPAETLVKILYSTIWMYLVFRPLHRRVYEFPKSLPMVIVDQLEKLYLAGFILLQLFVTAFPILTKRLTQSQNNESKQNFANSTEPGAHPIDLATTNEGSMEFLPLMLTSVYCALGLTWAFLRLSYTYIKSSPR</sequence>
<evidence type="ECO:0000256" key="1">
    <source>
        <dbReference type="ARBA" id="ARBA00004477"/>
    </source>
</evidence>
<evidence type="ECO:0000313" key="12">
    <source>
        <dbReference type="EMBL" id="OCB91546.1"/>
    </source>
</evidence>
<feature type="transmembrane region" description="Helical" evidence="11">
    <location>
        <begin position="362"/>
        <end position="382"/>
    </location>
</feature>
<feature type="transmembrane region" description="Helical" evidence="11">
    <location>
        <begin position="469"/>
        <end position="487"/>
    </location>
</feature>
<feature type="transmembrane region" description="Helical" evidence="11">
    <location>
        <begin position="178"/>
        <end position="197"/>
    </location>
</feature>
<dbReference type="GO" id="GO:0042283">
    <property type="term" value="F:dolichyl pyrophosphate Glc1Man9GlcNAc2 alpha-1,3-glucosyltransferase activity"/>
    <property type="evidence" value="ECO:0007669"/>
    <property type="project" value="UniProtKB-EC"/>
</dbReference>
<keyword evidence="7 11" id="KW-0256">Endoplasmic reticulum</keyword>
<dbReference type="EC" id="2.4.1.-" evidence="11"/>
<evidence type="ECO:0000256" key="11">
    <source>
        <dbReference type="RuleBase" id="RU363110"/>
    </source>
</evidence>
<comment type="subcellular location">
    <subcellularLocation>
        <location evidence="1 11">Endoplasmic reticulum membrane</location>
        <topology evidence="1 11">Multi-pass membrane protein</topology>
    </subcellularLocation>
</comment>
<organism evidence="12 13">
    <name type="scientific">Sanghuangporus baumii</name>
    <name type="common">Phellinus baumii</name>
    <dbReference type="NCBI Taxonomy" id="108892"/>
    <lineage>
        <taxon>Eukaryota</taxon>
        <taxon>Fungi</taxon>
        <taxon>Dikarya</taxon>
        <taxon>Basidiomycota</taxon>
        <taxon>Agaricomycotina</taxon>
        <taxon>Agaricomycetes</taxon>
        <taxon>Hymenochaetales</taxon>
        <taxon>Hymenochaetaceae</taxon>
        <taxon>Sanghuangporus</taxon>
    </lineage>
</organism>
<keyword evidence="13" id="KW-1185">Reference proteome</keyword>
<comment type="pathway">
    <text evidence="2 11">Protein modification; protein glycosylation.</text>
</comment>
<dbReference type="Pfam" id="PF03155">
    <property type="entry name" value="Alg6_Alg8"/>
    <property type="match status" value="2"/>
</dbReference>
<evidence type="ECO:0000256" key="4">
    <source>
        <dbReference type="ARBA" id="ARBA00022676"/>
    </source>
</evidence>
<accession>A0A9Q5NBW9</accession>
<feature type="transmembrane region" description="Helical" evidence="11">
    <location>
        <begin position="403"/>
        <end position="424"/>
    </location>
</feature>
<keyword evidence="5 11" id="KW-0808">Transferase</keyword>
<evidence type="ECO:0000256" key="6">
    <source>
        <dbReference type="ARBA" id="ARBA00022692"/>
    </source>
</evidence>
<evidence type="ECO:0000256" key="10">
    <source>
        <dbReference type="ARBA" id="ARBA00047346"/>
    </source>
</evidence>
<feature type="transmembrane region" description="Helical" evidence="11">
    <location>
        <begin position="203"/>
        <end position="228"/>
    </location>
</feature>
<dbReference type="PANTHER" id="PTHR12413:SF2">
    <property type="entry name" value="DOLICHYL PYROPHOSPHATE GLC1MAN9GLCNAC2 ALPHA-1,3-GLUCOSYLTRANSFERASE-RELATED"/>
    <property type="match status" value="1"/>
</dbReference>
<reference evidence="12" key="1">
    <citation type="submission" date="2016-06" db="EMBL/GenBank/DDBJ databases">
        <title>Draft Genome sequence of the fungus Inonotus baumii.</title>
        <authorList>
            <person name="Zhu H."/>
            <person name="Lin W."/>
        </authorList>
    </citation>
    <scope>NUCLEOTIDE SEQUENCE</scope>
    <source>
        <strain evidence="12">821</strain>
    </source>
</reference>
<evidence type="ECO:0000256" key="8">
    <source>
        <dbReference type="ARBA" id="ARBA00022989"/>
    </source>
</evidence>
<feature type="transmembrane region" description="Helical" evidence="11">
    <location>
        <begin position="526"/>
        <end position="545"/>
    </location>
</feature>
<dbReference type="EMBL" id="LNZH02000081">
    <property type="protein sequence ID" value="OCB91546.1"/>
    <property type="molecule type" value="Genomic_DNA"/>
</dbReference>
<keyword evidence="4 11" id="KW-0328">Glycosyltransferase</keyword>
<comment type="similarity">
    <text evidence="3 11">Belongs to the ALG6/ALG8 glucosyltransferase family.</text>
</comment>
<dbReference type="Proteomes" id="UP000757232">
    <property type="component" value="Unassembled WGS sequence"/>
</dbReference>
<protein>
    <recommendedName>
        <fullName evidence="11">Alpha-1,3-glucosyltransferase</fullName>
        <ecNumber evidence="11">2.4.1.-</ecNumber>
    </recommendedName>
</protein>
<feature type="transmembrane region" description="Helical" evidence="11">
    <location>
        <begin position="240"/>
        <end position="260"/>
    </location>
</feature>
<keyword evidence="8 11" id="KW-1133">Transmembrane helix</keyword>
<evidence type="ECO:0000256" key="2">
    <source>
        <dbReference type="ARBA" id="ARBA00004922"/>
    </source>
</evidence>
<comment type="catalytic activity">
    <reaction evidence="10">
        <text>an alpha-D-Glc-(1-&gt;3)-alpha-D-Man-(1-&gt;2)-alpha-D-Man-(1-&gt;2)-alpha-D-Man-(1-&gt;3)-[alpha-D-Man-(1-&gt;2)-alpha-D-Man-(1-&gt;3)-[alpha-D-Man-(1-&gt;2)-alpha-D-Man-(1-&gt;6)]-alpha-D-Man-(1-&gt;6)]-beta-D-Man-(1-&gt;4)-beta-D-GlcNAc-(1-&gt;4)-alpha-D-GlcNAc-diphospho-di-trans,poly-cis-dolichol + a di-trans,poly-cis-dolichyl beta-D-glucosyl phosphate = an alpha-D-Glc-(1-&gt;3)-alpha-D-Glc-(1-&gt;3)-alpha-D-Man-(1-&gt;2)-alpha-D-Man-(1-&gt;2)-alpha-D-Man-(1-&gt;3)-[alpha-D-Man-(1-&gt;2)-alpha-D-Man-(1-&gt;3)-[alpha-D-Man-(1-&gt;2)-alpha-D-Man-(1-&gt;6)]-alpha-D-Man-(1-&gt;6)]-beta-D-Man-(1-&gt;4)-beta-D-GlcNAc-(1-&gt;4)-alpha-D-GlcNAc-diphospho-di-trans,poly-cis-dolichol + a di-trans,poly-cis-dolichyl phosphate + H(+)</text>
        <dbReference type="Rhea" id="RHEA:31307"/>
        <dbReference type="Rhea" id="RHEA-COMP:19498"/>
        <dbReference type="Rhea" id="RHEA-COMP:19502"/>
        <dbReference type="Rhea" id="RHEA-COMP:19521"/>
        <dbReference type="Rhea" id="RHEA-COMP:19522"/>
        <dbReference type="ChEBI" id="CHEBI:15378"/>
        <dbReference type="ChEBI" id="CHEBI:57525"/>
        <dbReference type="ChEBI" id="CHEBI:57683"/>
        <dbReference type="ChEBI" id="CHEBI:132521"/>
        <dbReference type="ChEBI" id="CHEBI:132522"/>
        <dbReference type="EC" id="2.4.1.265"/>
    </reaction>
    <physiologicalReaction direction="left-to-right" evidence="10">
        <dbReference type="Rhea" id="RHEA:31308"/>
    </physiologicalReaction>
</comment>
<keyword evidence="9 11" id="KW-0472">Membrane</keyword>
<dbReference type="PANTHER" id="PTHR12413">
    <property type="entry name" value="DOLICHYL GLYCOSYLTRANSFERASE"/>
    <property type="match status" value="1"/>
</dbReference>
<evidence type="ECO:0000313" key="13">
    <source>
        <dbReference type="Proteomes" id="UP000757232"/>
    </source>
</evidence>
<evidence type="ECO:0000256" key="3">
    <source>
        <dbReference type="ARBA" id="ARBA00008715"/>
    </source>
</evidence>
<dbReference type="GO" id="GO:0005789">
    <property type="term" value="C:endoplasmic reticulum membrane"/>
    <property type="evidence" value="ECO:0007669"/>
    <property type="project" value="UniProtKB-SubCell"/>
</dbReference>
<keyword evidence="6 11" id="KW-0812">Transmembrane</keyword>
<dbReference type="InterPro" id="IPR004856">
    <property type="entry name" value="Glyco_trans_ALG6/ALG8"/>
</dbReference>